<dbReference type="GO" id="GO:0003872">
    <property type="term" value="F:6-phosphofructokinase activity"/>
    <property type="evidence" value="ECO:0007669"/>
    <property type="project" value="InterPro"/>
</dbReference>
<dbReference type="NCBIfam" id="NF010675">
    <property type="entry name" value="PRK14072.1"/>
    <property type="match status" value="1"/>
</dbReference>
<evidence type="ECO:0000313" key="6">
    <source>
        <dbReference type="EMBL" id="GAH94494.1"/>
    </source>
</evidence>
<evidence type="ECO:0000256" key="4">
    <source>
        <dbReference type="ARBA" id="ARBA00022842"/>
    </source>
</evidence>
<keyword evidence="3" id="KW-0418">Kinase</keyword>
<name>X1KWH1_9ZZZZ</name>
<evidence type="ECO:0000259" key="5">
    <source>
        <dbReference type="Pfam" id="PF00365"/>
    </source>
</evidence>
<dbReference type="InterPro" id="IPR035966">
    <property type="entry name" value="PKF_sf"/>
</dbReference>
<dbReference type="InterPro" id="IPR011404">
    <property type="entry name" value="PPi-PFK"/>
</dbReference>
<keyword evidence="2" id="KW-0479">Metal-binding</keyword>
<dbReference type="Pfam" id="PF00365">
    <property type="entry name" value="PFK"/>
    <property type="match status" value="1"/>
</dbReference>
<dbReference type="HAMAP" id="MF_01978">
    <property type="entry name" value="Phosphofructokinase_II_B2"/>
    <property type="match status" value="1"/>
</dbReference>
<dbReference type="AlphaFoldDB" id="X1KWH1"/>
<keyword evidence="4" id="KW-0460">Magnesium</keyword>
<dbReference type="PIRSF" id="PIRSF036483">
    <property type="entry name" value="PFK_XF0274"/>
    <property type="match status" value="1"/>
</dbReference>
<dbReference type="GO" id="GO:0046872">
    <property type="term" value="F:metal ion binding"/>
    <property type="evidence" value="ECO:0007669"/>
    <property type="project" value="UniProtKB-KW"/>
</dbReference>
<dbReference type="UniPathway" id="UPA00109">
    <property type="reaction ID" value="UER00182"/>
</dbReference>
<accession>X1KWH1</accession>
<feature type="non-terminal residue" evidence="6">
    <location>
        <position position="1"/>
    </location>
</feature>
<dbReference type="Gene3D" id="3.40.50.460">
    <property type="entry name" value="Phosphofructokinase domain"/>
    <property type="match status" value="1"/>
</dbReference>
<reference evidence="6" key="1">
    <citation type="journal article" date="2014" name="Front. Microbiol.">
        <title>High frequency of phylogenetically diverse reductive dehalogenase-homologous genes in deep subseafloor sedimentary metagenomes.</title>
        <authorList>
            <person name="Kawai M."/>
            <person name="Futagami T."/>
            <person name="Toyoda A."/>
            <person name="Takaki Y."/>
            <person name="Nishi S."/>
            <person name="Hori S."/>
            <person name="Arai W."/>
            <person name="Tsubouchi T."/>
            <person name="Morono Y."/>
            <person name="Uchiyama I."/>
            <person name="Ito T."/>
            <person name="Fujiyama A."/>
            <person name="Inagaki F."/>
            <person name="Takami H."/>
        </authorList>
    </citation>
    <scope>NUCLEOTIDE SEQUENCE</scope>
    <source>
        <strain evidence="6">Expedition CK06-06</strain>
    </source>
</reference>
<comment type="caution">
    <text evidence="6">The sequence shown here is derived from an EMBL/GenBank/DDBJ whole genome shotgun (WGS) entry which is preliminary data.</text>
</comment>
<feature type="domain" description="Phosphofructokinase" evidence="5">
    <location>
        <begin position="3"/>
        <end position="315"/>
    </location>
</feature>
<protein>
    <recommendedName>
        <fullName evidence="5">Phosphofructokinase domain-containing protein</fullName>
    </recommendedName>
</protein>
<keyword evidence="1" id="KW-0808">Transferase</keyword>
<sequence length="414" mass="46289">HLPVINASLQGVIESCVSYPEHIKNIYASWHGVEGVLLEELIDISLQPKEEIEFLRYTPAAGAIGTCRYKLKEDQKEDFERIIRVMQAHDIGYFFYIGGNDSMDIASKVSKLAKEKDLDLLVVGVPKTIDNDVGDEEFILIDHTPGYASAARYWAYLIQNTEEENRGMSVSEPVTVLQAMGRKAGYITAASRLADPERKIPLQLYMAESNHTLESLAENVNRQVVKSGRCIVVVNEGFNVGSVGESYDGFDNIEYGASKTTVAQIVTNYLNGVGIKARGQVTCQVPGIIQRDVSIHASKVDIDEAYEVGKKAVEIAINEGTGWMATILRKPGNSYKAIFDKVDLEKIAKSLRFFPLSWITSDGIDVTNDFIRYAMPLIGESWPEIKLEKGLQRFTKFSIKFINKKLSKYIPIRF</sequence>
<dbReference type="Gene3D" id="3.40.50.450">
    <property type="match status" value="1"/>
</dbReference>
<feature type="non-terminal residue" evidence="6">
    <location>
        <position position="414"/>
    </location>
</feature>
<dbReference type="SUPFAM" id="SSF53784">
    <property type="entry name" value="Phosphofructokinase"/>
    <property type="match status" value="1"/>
</dbReference>
<dbReference type="EMBL" id="BARV01002645">
    <property type="protein sequence ID" value="GAH94494.1"/>
    <property type="molecule type" value="Genomic_DNA"/>
</dbReference>
<dbReference type="InterPro" id="IPR000023">
    <property type="entry name" value="Phosphofructokinase_dom"/>
</dbReference>
<gene>
    <name evidence="6" type="ORF">S06H3_06725</name>
</gene>
<dbReference type="GO" id="GO:0047334">
    <property type="term" value="F:diphosphate-fructose-6-phosphate 1-phosphotransferase activity"/>
    <property type="evidence" value="ECO:0007669"/>
    <property type="project" value="InterPro"/>
</dbReference>
<evidence type="ECO:0000256" key="2">
    <source>
        <dbReference type="ARBA" id="ARBA00022723"/>
    </source>
</evidence>
<evidence type="ECO:0000256" key="3">
    <source>
        <dbReference type="ARBA" id="ARBA00022777"/>
    </source>
</evidence>
<dbReference type="PANTHER" id="PTHR45770">
    <property type="entry name" value="ATP-DEPENDENT 6-PHOSPHOFRUCTOKINASE 1"/>
    <property type="match status" value="1"/>
</dbReference>
<proteinExistence type="inferred from homology"/>
<evidence type="ECO:0000256" key="1">
    <source>
        <dbReference type="ARBA" id="ARBA00022679"/>
    </source>
</evidence>
<dbReference type="InterPro" id="IPR050929">
    <property type="entry name" value="PFKA"/>
</dbReference>
<organism evidence="6">
    <name type="scientific">marine sediment metagenome</name>
    <dbReference type="NCBI Taxonomy" id="412755"/>
    <lineage>
        <taxon>unclassified sequences</taxon>
        <taxon>metagenomes</taxon>
        <taxon>ecological metagenomes</taxon>
    </lineage>
</organism>